<feature type="domain" description="ABC3 transporter permease C-terminal" evidence="8">
    <location>
        <begin position="193"/>
        <end position="264"/>
    </location>
</feature>
<evidence type="ECO:0000256" key="4">
    <source>
        <dbReference type="ARBA" id="ARBA00022989"/>
    </source>
</evidence>
<dbReference type="Pfam" id="PF12704">
    <property type="entry name" value="MacB_PCD"/>
    <property type="match status" value="1"/>
</dbReference>
<evidence type="ECO:0000256" key="3">
    <source>
        <dbReference type="ARBA" id="ARBA00022692"/>
    </source>
</evidence>
<keyword evidence="2" id="KW-1003">Cell membrane</keyword>
<keyword evidence="5 7" id="KW-0472">Membrane</keyword>
<accession>A0ABP6JGG9</accession>
<dbReference type="Pfam" id="PF02687">
    <property type="entry name" value="FtsX"/>
    <property type="match status" value="1"/>
</dbReference>
<keyword evidence="3 7" id="KW-0812">Transmembrane</keyword>
<comment type="caution">
    <text evidence="10">The sequence shown here is derived from an EMBL/GenBank/DDBJ whole genome shotgun (WGS) entry which is preliminary data.</text>
</comment>
<feature type="transmembrane region" description="Helical" evidence="7">
    <location>
        <begin position="190"/>
        <end position="215"/>
    </location>
</feature>
<sequence>MARLNGVRHAGVYWTVRLGENTSVRSTPVGNATNGTALQVVAASSGVLEAADPPLSQGRLYDRWHDASKQRVTVIGSGMASRLGITTLDTQPAVFIGDRGFTVIGIVEDVERKADLLMSVVIPRSTAQELWGSPKNDAKMFISTRLGAAPQVAAEVALALSRSHPEYFKAIPPPDPKTLRGNVTADLDQLFLLLAAICLFIGTIGIANTTLVAVLERTGEIGLRRALGARTRHVTFQFLAESATLGCLGGLIGASLGTITVVAVAVASDWTPVLHPGIVATDVAFDGSFLNALHDDLSRYMRSIGFEDDGGTGTDARLFTHTQCFETIMSYDAQTTQLSRTYSMRKALIQTSTYWEMRHYDLIDQGVDHQVASYHLNGIGIVKDSSTGIGQISGEVGIRAWNHCIDKGFVTGTRTDPAKDADIWAMWQKVNKDNAFTMRTVPLIHLWGVAGKPGGKNPPAGETTLRAMSLNYTEGEIFEIIRRYQGWGDQAETDAAKRMGLYHIFEKYNNLVRQLAGG</sequence>
<dbReference type="PANTHER" id="PTHR30572:SF4">
    <property type="entry name" value="ABC TRANSPORTER PERMEASE YTRF"/>
    <property type="match status" value="1"/>
</dbReference>
<dbReference type="EMBL" id="BAAAUD010000016">
    <property type="protein sequence ID" value="GAA2932622.1"/>
    <property type="molecule type" value="Genomic_DNA"/>
</dbReference>
<evidence type="ECO:0000256" key="6">
    <source>
        <dbReference type="ARBA" id="ARBA00038076"/>
    </source>
</evidence>
<evidence type="ECO:0000313" key="11">
    <source>
        <dbReference type="Proteomes" id="UP001500403"/>
    </source>
</evidence>
<evidence type="ECO:0000256" key="2">
    <source>
        <dbReference type="ARBA" id="ARBA00022475"/>
    </source>
</evidence>
<organism evidence="10 11">
    <name type="scientific">Streptomyces enissocaesilis</name>
    <dbReference type="NCBI Taxonomy" id="332589"/>
    <lineage>
        <taxon>Bacteria</taxon>
        <taxon>Bacillati</taxon>
        <taxon>Actinomycetota</taxon>
        <taxon>Actinomycetes</taxon>
        <taxon>Kitasatosporales</taxon>
        <taxon>Streptomycetaceae</taxon>
        <taxon>Streptomyces</taxon>
        <taxon>Streptomyces rochei group</taxon>
    </lineage>
</organism>
<comment type="similarity">
    <text evidence="6">Belongs to the ABC-4 integral membrane protein family.</text>
</comment>
<feature type="domain" description="MacB-like periplasmic core" evidence="9">
    <location>
        <begin position="30"/>
        <end position="155"/>
    </location>
</feature>
<keyword evidence="11" id="KW-1185">Reference proteome</keyword>
<dbReference type="Proteomes" id="UP001500403">
    <property type="component" value="Unassembled WGS sequence"/>
</dbReference>
<keyword evidence="4 7" id="KW-1133">Transmembrane helix</keyword>
<evidence type="ECO:0000259" key="9">
    <source>
        <dbReference type="Pfam" id="PF12704"/>
    </source>
</evidence>
<dbReference type="InterPro" id="IPR050250">
    <property type="entry name" value="Macrolide_Exporter_MacB"/>
</dbReference>
<evidence type="ECO:0000313" key="10">
    <source>
        <dbReference type="EMBL" id="GAA2932622.1"/>
    </source>
</evidence>
<evidence type="ECO:0000256" key="7">
    <source>
        <dbReference type="SAM" id="Phobius"/>
    </source>
</evidence>
<name>A0ABP6JGG9_9ACTN</name>
<protein>
    <submittedName>
        <fullName evidence="10">Uncharacterized protein</fullName>
    </submittedName>
</protein>
<evidence type="ECO:0000256" key="5">
    <source>
        <dbReference type="ARBA" id="ARBA00023136"/>
    </source>
</evidence>
<dbReference type="InterPro" id="IPR003838">
    <property type="entry name" value="ABC3_permease_C"/>
</dbReference>
<comment type="subcellular location">
    <subcellularLocation>
        <location evidence="1">Cell membrane</location>
        <topology evidence="1">Multi-pass membrane protein</topology>
    </subcellularLocation>
</comment>
<reference evidence="11" key="1">
    <citation type="journal article" date="2019" name="Int. J. Syst. Evol. Microbiol.">
        <title>The Global Catalogue of Microorganisms (GCM) 10K type strain sequencing project: providing services to taxonomists for standard genome sequencing and annotation.</title>
        <authorList>
            <consortium name="The Broad Institute Genomics Platform"/>
            <consortium name="The Broad Institute Genome Sequencing Center for Infectious Disease"/>
            <person name="Wu L."/>
            <person name="Ma J."/>
        </authorList>
    </citation>
    <scope>NUCLEOTIDE SEQUENCE [LARGE SCALE GENOMIC DNA]</scope>
    <source>
        <strain evidence="11">JCM 9088</strain>
    </source>
</reference>
<dbReference type="PANTHER" id="PTHR30572">
    <property type="entry name" value="MEMBRANE COMPONENT OF TRANSPORTER-RELATED"/>
    <property type="match status" value="1"/>
</dbReference>
<feature type="transmembrane region" description="Helical" evidence="7">
    <location>
        <begin position="236"/>
        <end position="267"/>
    </location>
</feature>
<dbReference type="InterPro" id="IPR025857">
    <property type="entry name" value="MacB_PCD"/>
</dbReference>
<gene>
    <name evidence="10" type="ORF">GCM10010446_16740</name>
</gene>
<evidence type="ECO:0000256" key="1">
    <source>
        <dbReference type="ARBA" id="ARBA00004651"/>
    </source>
</evidence>
<proteinExistence type="inferred from homology"/>
<evidence type="ECO:0000259" key="8">
    <source>
        <dbReference type="Pfam" id="PF02687"/>
    </source>
</evidence>